<proteinExistence type="inferred from homology"/>
<evidence type="ECO:0000256" key="2">
    <source>
        <dbReference type="ARBA" id="ARBA00009677"/>
    </source>
</evidence>
<accession>A0A285NFQ4</accession>
<protein>
    <recommendedName>
        <fullName evidence="3 6">Flagellar basal body rod protein FlgB</fullName>
    </recommendedName>
</protein>
<comment type="subcellular location">
    <subcellularLocation>
        <location evidence="1 6">Bacterial flagellum basal body</location>
    </subcellularLocation>
</comment>
<dbReference type="GO" id="GO:0071973">
    <property type="term" value="P:bacterial-type flagellum-dependent cell motility"/>
    <property type="evidence" value="ECO:0007669"/>
    <property type="project" value="InterPro"/>
</dbReference>
<dbReference type="NCBIfam" id="TIGR01396">
    <property type="entry name" value="FlgB"/>
    <property type="match status" value="1"/>
</dbReference>
<keyword evidence="8" id="KW-1185">Reference proteome</keyword>
<keyword evidence="7" id="KW-0966">Cell projection</keyword>
<evidence type="ECO:0000256" key="6">
    <source>
        <dbReference type="PIRNR" id="PIRNR002889"/>
    </source>
</evidence>
<dbReference type="EMBL" id="OBEI01000004">
    <property type="protein sequence ID" value="SNZ08108.1"/>
    <property type="molecule type" value="Genomic_DNA"/>
</dbReference>
<evidence type="ECO:0000256" key="1">
    <source>
        <dbReference type="ARBA" id="ARBA00004117"/>
    </source>
</evidence>
<comment type="similarity">
    <text evidence="2 6">Belongs to the flagella basal body rod proteins family.</text>
</comment>
<evidence type="ECO:0000313" key="8">
    <source>
        <dbReference type="Proteomes" id="UP000219036"/>
    </source>
</evidence>
<dbReference type="OrthoDB" id="9792068at2"/>
<comment type="function">
    <text evidence="5 6">Structural component of flagellum, the bacterial motility apparatus. Part of the rod structure of flagellar basal body.</text>
</comment>
<evidence type="ECO:0000313" key="7">
    <source>
        <dbReference type="EMBL" id="SNZ08108.1"/>
    </source>
</evidence>
<keyword evidence="7" id="KW-0282">Flagellum</keyword>
<keyword evidence="4 6" id="KW-0975">Bacterial flagellum</keyword>
<dbReference type="Proteomes" id="UP000219036">
    <property type="component" value="Unassembled WGS sequence"/>
</dbReference>
<dbReference type="RefSeq" id="WP_097000338.1">
    <property type="nucleotide sequence ID" value="NZ_OBEI01000004.1"/>
</dbReference>
<comment type="subunit">
    <text evidence="6">The basal body constitutes a major portion of the flagellar organelle and consists of a number of rings mounted on a central rod.</text>
</comment>
<reference evidence="8" key="1">
    <citation type="submission" date="2017-09" db="EMBL/GenBank/DDBJ databases">
        <authorList>
            <person name="Varghese N."/>
            <person name="Submissions S."/>
        </authorList>
    </citation>
    <scope>NUCLEOTIDE SEQUENCE [LARGE SCALE GENOMIC DNA]</scope>
    <source>
        <strain evidence="8">DSM 15103</strain>
    </source>
</reference>
<dbReference type="InterPro" id="IPR006300">
    <property type="entry name" value="FlgB"/>
</dbReference>
<gene>
    <name evidence="7" type="ORF">SAMN06265182_1163</name>
</gene>
<evidence type="ECO:0000256" key="4">
    <source>
        <dbReference type="ARBA" id="ARBA00023143"/>
    </source>
</evidence>
<evidence type="ECO:0000256" key="5">
    <source>
        <dbReference type="ARBA" id="ARBA00024934"/>
    </source>
</evidence>
<organism evidence="7 8">
    <name type="scientific">Persephonella hydrogeniphila</name>
    <dbReference type="NCBI Taxonomy" id="198703"/>
    <lineage>
        <taxon>Bacteria</taxon>
        <taxon>Pseudomonadati</taxon>
        <taxon>Aquificota</taxon>
        <taxon>Aquificia</taxon>
        <taxon>Aquificales</taxon>
        <taxon>Hydrogenothermaceae</taxon>
        <taxon>Persephonella</taxon>
    </lineage>
</organism>
<dbReference type="PIRSF" id="PIRSF002889">
    <property type="entry name" value="Rod_FlgB"/>
    <property type="match status" value="1"/>
</dbReference>
<dbReference type="GO" id="GO:0030694">
    <property type="term" value="C:bacterial-type flagellum basal body, rod"/>
    <property type="evidence" value="ECO:0007669"/>
    <property type="project" value="InterPro"/>
</dbReference>
<evidence type="ECO:0000256" key="3">
    <source>
        <dbReference type="ARBA" id="ARBA00014376"/>
    </source>
</evidence>
<dbReference type="AlphaFoldDB" id="A0A285NFQ4"/>
<sequence>MSELFSHIDILEEKASFFLERTKVIQGNIANADTPFYRPVDLKFEKVLTEQVKLKRTNPKHMDPFPEKKVKIEKFEVKNFVGYDQNRVNVEEELAKLAESSIMYKTLLESMKKEMAKLKYAISGR</sequence>
<name>A0A285NFQ4_9AQUI</name>
<keyword evidence="7" id="KW-0969">Cilium</keyword>